<dbReference type="Gene3D" id="3.30.420.10">
    <property type="entry name" value="Ribonuclease H-like superfamily/Ribonuclease H"/>
    <property type="match status" value="1"/>
</dbReference>
<dbReference type="Pfam" id="PF13456">
    <property type="entry name" value="RVT_3"/>
    <property type="match status" value="1"/>
</dbReference>
<dbReference type="GO" id="GO:0004523">
    <property type="term" value="F:RNA-DNA hybrid ribonuclease activity"/>
    <property type="evidence" value="ECO:0007669"/>
    <property type="project" value="InterPro"/>
</dbReference>
<dbReference type="GO" id="GO:0003676">
    <property type="term" value="F:nucleic acid binding"/>
    <property type="evidence" value="ECO:0007669"/>
    <property type="project" value="InterPro"/>
</dbReference>
<dbReference type="PANTHER" id="PTHR47074">
    <property type="entry name" value="BNAC02G40300D PROTEIN"/>
    <property type="match status" value="1"/>
</dbReference>
<evidence type="ECO:0000313" key="2">
    <source>
        <dbReference type="EMBL" id="SPC92948.1"/>
    </source>
</evidence>
<dbReference type="InterPro" id="IPR044730">
    <property type="entry name" value="RNase_H-like_dom_plant"/>
</dbReference>
<proteinExistence type="predicted"/>
<feature type="domain" description="RNase H type-1" evidence="1">
    <location>
        <begin position="103"/>
        <end position="214"/>
    </location>
</feature>
<accession>A0A2N9G075</accession>
<dbReference type="AlphaFoldDB" id="A0A2N9G075"/>
<gene>
    <name evidence="2" type="ORF">FSB_LOCUS20830</name>
</gene>
<dbReference type="InterPro" id="IPR052929">
    <property type="entry name" value="RNase_H-like_EbsB-rel"/>
</dbReference>
<evidence type="ECO:0000259" key="1">
    <source>
        <dbReference type="Pfam" id="PF13456"/>
    </source>
</evidence>
<name>A0A2N9G075_FAGSY</name>
<sequence>MTFKEFIECCANELNSPSFEIVLTTAWTLWKARNDLLWNERVTTVSDLCHQAATAALDYLETGQLLRESLPLTAGIQELKWKPPADANYKLNISCRSGVDGYKAGIGVIIRDSTGYVAAAKSSKIPGVGSTLQVYAGAVVDALQFAYSVGLRRIEFEVGNKELLRLIQSGPPCLAPIGVLIEDIWSWVPLFHSLSFNFVSIDCNKASLVLATEALSSSFDQVWLDDHPDSISSIVQIDSLQ</sequence>
<dbReference type="InterPro" id="IPR036397">
    <property type="entry name" value="RNaseH_sf"/>
</dbReference>
<reference evidence="2" key="1">
    <citation type="submission" date="2018-02" db="EMBL/GenBank/DDBJ databases">
        <authorList>
            <person name="Cohen D.B."/>
            <person name="Kent A.D."/>
        </authorList>
    </citation>
    <scope>NUCLEOTIDE SEQUENCE</scope>
</reference>
<dbReference type="CDD" id="cd06222">
    <property type="entry name" value="RNase_H_like"/>
    <property type="match status" value="1"/>
</dbReference>
<dbReference type="InterPro" id="IPR002156">
    <property type="entry name" value="RNaseH_domain"/>
</dbReference>
<dbReference type="EMBL" id="OIVN01001347">
    <property type="protein sequence ID" value="SPC92948.1"/>
    <property type="molecule type" value="Genomic_DNA"/>
</dbReference>
<organism evidence="2">
    <name type="scientific">Fagus sylvatica</name>
    <name type="common">Beechnut</name>
    <dbReference type="NCBI Taxonomy" id="28930"/>
    <lineage>
        <taxon>Eukaryota</taxon>
        <taxon>Viridiplantae</taxon>
        <taxon>Streptophyta</taxon>
        <taxon>Embryophyta</taxon>
        <taxon>Tracheophyta</taxon>
        <taxon>Spermatophyta</taxon>
        <taxon>Magnoliopsida</taxon>
        <taxon>eudicotyledons</taxon>
        <taxon>Gunneridae</taxon>
        <taxon>Pentapetalae</taxon>
        <taxon>rosids</taxon>
        <taxon>fabids</taxon>
        <taxon>Fagales</taxon>
        <taxon>Fagaceae</taxon>
        <taxon>Fagus</taxon>
    </lineage>
</organism>
<protein>
    <recommendedName>
        <fullName evidence="1">RNase H type-1 domain-containing protein</fullName>
    </recommendedName>
</protein>
<dbReference type="PANTHER" id="PTHR47074:SF48">
    <property type="entry name" value="POLYNUCLEOTIDYL TRANSFERASE, RIBONUCLEASE H-LIKE SUPERFAMILY PROTEIN"/>
    <property type="match status" value="1"/>
</dbReference>